<dbReference type="Ensembl" id="ENSNMLT00000036842.1">
    <property type="protein sequence ID" value="ENSNMLP00000033095.1"/>
    <property type="gene ID" value="ENSNMLG00000020648.1"/>
</dbReference>
<organism evidence="1 2">
    <name type="scientific">Neogobius melanostomus</name>
    <name type="common">round goby</name>
    <dbReference type="NCBI Taxonomy" id="47308"/>
    <lineage>
        <taxon>Eukaryota</taxon>
        <taxon>Metazoa</taxon>
        <taxon>Chordata</taxon>
        <taxon>Craniata</taxon>
        <taxon>Vertebrata</taxon>
        <taxon>Euteleostomi</taxon>
        <taxon>Actinopterygii</taxon>
        <taxon>Neopterygii</taxon>
        <taxon>Teleostei</taxon>
        <taxon>Neoteleostei</taxon>
        <taxon>Acanthomorphata</taxon>
        <taxon>Gobiaria</taxon>
        <taxon>Gobiiformes</taxon>
        <taxon>Gobioidei</taxon>
        <taxon>Gobiidae</taxon>
        <taxon>Benthophilinae</taxon>
        <taxon>Neogobiini</taxon>
        <taxon>Neogobius</taxon>
    </lineage>
</organism>
<keyword evidence="2" id="KW-1185">Reference proteome</keyword>
<evidence type="ECO:0000313" key="2">
    <source>
        <dbReference type="Proteomes" id="UP000694523"/>
    </source>
</evidence>
<dbReference type="AlphaFoldDB" id="A0A8C6U931"/>
<evidence type="ECO:0000313" key="1">
    <source>
        <dbReference type="Ensembl" id="ENSNMLP00000033095.1"/>
    </source>
</evidence>
<reference evidence="1" key="1">
    <citation type="submission" date="2025-08" db="UniProtKB">
        <authorList>
            <consortium name="Ensembl"/>
        </authorList>
    </citation>
    <scope>IDENTIFICATION</scope>
</reference>
<dbReference type="Proteomes" id="UP000694523">
    <property type="component" value="Unplaced"/>
</dbReference>
<proteinExistence type="predicted"/>
<accession>A0A8C6U931</accession>
<name>A0A8C6U931_9GOBI</name>
<sequence length="69" mass="7211">IVFNLGTSNAHLSLESISSSGLSVVLTTASISSILSGARMDWTINLCLLLSFGSYSKGCSITEQETQGI</sequence>
<protein>
    <submittedName>
        <fullName evidence="1">Uncharacterized protein</fullName>
    </submittedName>
</protein>
<reference evidence="1" key="2">
    <citation type="submission" date="2025-09" db="UniProtKB">
        <authorList>
            <consortium name="Ensembl"/>
        </authorList>
    </citation>
    <scope>IDENTIFICATION</scope>
</reference>